<dbReference type="AlphaFoldDB" id="A0A9D4RDJ0"/>
<gene>
    <name evidence="1" type="ORF">DPMN_026477</name>
</gene>
<reference evidence="1" key="1">
    <citation type="journal article" date="2019" name="bioRxiv">
        <title>The Genome of the Zebra Mussel, Dreissena polymorpha: A Resource for Invasive Species Research.</title>
        <authorList>
            <person name="McCartney M.A."/>
            <person name="Auch B."/>
            <person name="Kono T."/>
            <person name="Mallez S."/>
            <person name="Zhang Y."/>
            <person name="Obille A."/>
            <person name="Becker A."/>
            <person name="Abrahante J.E."/>
            <person name="Garbe J."/>
            <person name="Badalamenti J.P."/>
            <person name="Herman A."/>
            <person name="Mangelson H."/>
            <person name="Liachko I."/>
            <person name="Sullivan S."/>
            <person name="Sone E.D."/>
            <person name="Koren S."/>
            <person name="Silverstein K.A.T."/>
            <person name="Beckman K.B."/>
            <person name="Gohl D.M."/>
        </authorList>
    </citation>
    <scope>NUCLEOTIDE SEQUENCE</scope>
    <source>
        <strain evidence="1">Duluth1</strain>
        <tissue evidence="1">Whole animal</tissue>
    </source>
</reference>
<organism evidence="1 2">
    <name type="scientific">Dreissena polymorpha</name>
    <name type="common">Zebra mussel</name>
    <name type="synonym">Mytilus polymorpha</name>
    <dbReference type="NCBI Taxonomy" id="45954"/>
    <lineage>
        <taxon>Eukaryota</taxon>
        <taxon>Metazoa</taxon>
        <taxon>Spiralia</taxon>
        <taxon>Lophotrochozoa</taxon>
        <taxon>Mollusca</taxon>
        <taxon>Bivalvia</taxon>
        <taxon>Autobranchia</taxon>
        <taxon>Heteroconchia</taxon>
        <taxon>Euheterodonta</taxon>
        <taxon>Imparidentia</taxon>
        <taxon>Neoheterodontei</taxon>
        <taxon>Myida</taxon>
        <taxon>Dreissenoidea</taxon>
        <taxon>Dreissenidae</taxon>
        <taxon>Dreissena</taxon>
    </lineage>
</organism>
<accession>A0A9D4RDJ0</accession>
<sequence length="388" mass="44062">MAKRNDIDTESEIINSLLLAAKGGEFKIVWTIIGTESHPRKTYLINVIPENRRWGIIHQAVYWEGKGKEVLRTLLAIPGCDINSRTKACTSECGDTSRQTPAQVADAYRYTNVRAILDSATMPKDSLVHTLQPYENYNEQAALGLLTVTLAAYKKTFHPSPIDPNKDIVTVLADIWRDLLSSDVRWKAIRDAVADAVYIINEENSNNIKKSENTEQLFLSIIQTYTLEENYMYTYLNMAFRRQSQTNYSPTGDDLALGPYAVVYQMLLLFWPMVPKENRTTYRKMMLLKEDCDKYTIGTKFVWQSVVSSSTVLAKAVPFPTCSGVKGEYSILFTIDNSTSSSWQPRNIENYASYMEHERTYPAGARFVVTGRSKKGGDIHVNLRLLQK</sequence>
<dbReference type="EMBL" id="JAIWYP010000002">
    <property type="protein sequence ID" value="KAH3863488.1"/>
    <property type="molecule type" value="Genomic_DNA"/>
</dbReference>
<keyword evidence="2" id="KW-1185">Reference proteome</keyword>
<dbReference type="OrthoDB" id="6118739at2759"/>
<evidence type="ECO:0000313" key="2">
    <source>
        <dbReference type="Proteomes" id="UP000828390"/>
    </source>
</evidence>
<reference evidence="1" key="2">
    <citation type="submission" date="2020-11" db="EMBL/GenBank/DDBJ databases">
        <authorList>
            <person name="McCartney M.A."/>
            <person name="Auch B."/>
            <person name="Kono T."/>
            <person name="Mallez S."/>
            <person name="Becker A."/>
            <person name="Gohl D.M."/>
            <person name="Silverstein K.A.T."/>
            <person name="Koren S."/>
            <person name="Bechman K.B."/>
            <person name="Herman A."/>
            <person name="Abrahante J.E."/>
            <person name="Garbe J."/>
        </authorList>
    </citation>
    <scope>NUCLEOTIDE SEQUENCE</scope>
    <source>
        <strain evidence="1">Duluth1</strain>
        <tissue evidence="1">Whole animal</tissue>
    </source>
</reference>
<proteinExistence type="predicted"/>
<dbReference type="Proteomes" id="UP000828390">
    <property type="component" value="Unassembled WGS sequence"/>
</dbReference>
<protein>
    <submittedName>
        <fullName evidence="1">Uncharacterized protein</fullName>
    </submittedName>
</protein>
<name>A0A9D4RDJ0_DREPO</name>
<evidence type="ECO:0000313" key="1">
    <source>
        <dbReference type="EMBL" id="KAH3863488.1"/>
    </source>
</evidence>
<dbReference type="Gene3D" id="3.90.176.10">
    <property type="entry name" value="Toxin ADP-ribosyltransferase, Chain A, domain 1"/>
    <property type="match status" value="1"/>
</dbReference>
<comment type="caution">
    <text evidence="1">The sequence shown here is derived from an EMBL/GenBank/DDBJ whole genome shotgun (WGS) entry which is preliminary data.</text>
</comment>